<dbReference type="CDD" id="cd05829">
    <property type="entry name" value="Sortase_F"/>
    <property type="match status" value="1"/>
</dbReference>
<dbReference type="GO" id="GO:0016787">
    <property type="term" value="F:hydrolase activity"/>
    <property type="evidence" value="ECO:0007669"/>
    <property type="project" value="UniProtKB-KW"/>
</dbReference>
<feature type="chain" id="PRO_5026897891" evidence="4">
    <location>
        <begin position="20"/>
        <end position="232"/>
    </location>
</feature>
<evidence type="ECO:0000313" key="6">
    <source>
        <dbReference type="Proteomes" id="UP000436284"/>
    </source>
</evidence>
<dbReference type="EMBL" id="WUUK01000002">
    <property type="protein sequence ID" value="MXQ51103.1"/>
    <property type="molecule type" value="Genomic_DNA"/>
</dbReference>
<reference evidence="5 6" key="1">
    <citation type="submission" date="2019-12" db="EMBL/GenBank/DDBJ databases">
        <title>Salinicoccus cyprini sp. nov., isolated from gastro-intestinal tract of mirror carp, Cyprinus carpio var. specularis, collected from Gobind Sagar Reservoir, Himachal Pradesh, India.</title>
        <authorList>
            <person name="Talwar C."/>
            <person name="Singh A.K."/>
            <person name="Lal R."/>
            <person name="Negi R.K."/>
        </authorList>
    </citation>
    <scope>NUCLEOTIDE SEQUENCE [LARGE SCALE GENOMIC DNA]</scope>
    <source>
        <strain evidence="5 6">J-82</strain>
    </source>
</reference>
<name>A0A6N8TZY6_9STAP</name>
<sequence length="232" mass="25668">MRYLLFLMIFLLAACGSQAENDETSPEDNVASDATVSDESSEEAESSEEPQQTKESETEENNSSEPIPPEERVEIIKDERAGLIPERIEIPAIDVDASVKHLGLLDNGEMAVPESLHDTSWFERGYEVGARGNSVIAGHVDDTVNPGVFKQLHTLEPGDEIIVHGESGDQLTFEVYDKQLFDADEAPVEKIFGYSQRSLLNLITCEGPYNYDVGGTPNRWVVYTELVTSQES</sequence>
<proteinExistence type="predicted"/>
<evidence type="ECO:0000256" key="2">
    <source>
        <dbReference type="PIRSR" id="PIRSR605754-1"/>
    </source>
</evidence>
<keyword evidence="6" id="KW-1185">Reference proteome</keyword>
<feature type="region of interest" description="Disordered" evidence="3">
    <location>
        <begin position="19"/>
        <end position="72"/>
    </location>
</feature>
<feature type="active site" description="Acyl-thioester intermediate" evidence="2">
    <location>
        <position position="205"/>
    </location>
</feature>
<dbReference type="PROSITE" id="PS51257">
    <property type="entry name" value="PROKAR_LIPOPROTEIN"/>
    <property type="match status" value="1"/>
</dbReference>
<dbReference type="RefSeq" id="WP_160654956.1">
    <property type="nucleotide sequence ID" value="NZ_JBHRWU010000001.1"/>
</dbReference>
<dbReference type="SUPFAM" id="SSF63817">
    <property type="entry name" value="Sortase"/>
    <property type="match status" value="1"/>
</dbReference>
<keyword evidence="1" id="KW-0378">Hydrolase</keyword>
<feature type="compositionally biased region" description="Acidic residues" evidence="3">
    <location>
        <begin position="39"/>
        <end position="48"/>
    </location>
</feature>
<keyword evidence="4" id="KW-0732">Signal</keyword>
<feature type="signal peptide" evidence="4">
    <location>
        <begin position="1"/>
        <end position="19"/>
    </location>
</feature>
<comment type="caution">
    <text evidence="5">The sequence shown here is derived from an EMBL/GenBank/DDBJ whole genome shotgun (WGS) entry which is preliminary data.</text>
</comment>
<evidence type="ECO:0000256" key="3">
    <source>
        <dbReference type="SAM" id="MobiDB-lite"/>
    </source>
</evidence>
<dbReference type="AlphaFoldDB" id="A0A6N8TZY6"/>
<accession>A0A6N8TZY6</accession>
<organism evidence="5 6">
    <name type="scientific">Salinicoccus hispanicus</name>
    <dbReference type="NCBI Taxonomy" id="157225"/>
    <lineage>
        <taxon>Bacteria</taxon>
        <taxon>Bacillati</taxon>
        <taxon>Bacillota</taxon>
        <taxon>Bacilli</taxon>
        <taxon>Bacillales</taxon>
        <taxon>Staphylococcaceae</taxon>
        <taxon>Salinicoccus</taxon>
    </lineage>
</organism>
<feature type="active site" description="Proton donor/acceptor" evidence="2">
    <location>
        <position position="139"/>
    </location>
</feature>
<protein>
    <submittedName>
        <fullName evidence="5">Sortase</fullName>
    </submittedName>
</protein>
<dbReference type="InterPro" id="IPR042001">
    <property type="entry name" value="Sortase_F"/>
</dbReference>
<dbReference type="Proteomes" id="UP000436284">
    <property type="component" value="Unassembled WGS sequence"/>
</dbReference>
<dbReference type="Pfam" id="PF04203">
    <property type="entry name" value="Sortase"/>
    <property type="match status" value="1"/>
</dbReference>
<evidence type="ECO:0000256" key="1">
    <source>
        <dbReference type="ARBA" id="ARBA00022801"/>
    </source>
</evidence>
<dbReference type="InterPro" id="IPR005754">
    <property type="entry name" value="Sortase"/>
</dbReference>
<gene>
    <name evidence="5" type="ORF">GQ671_07440</name>
</gene>
<dbReference type="OrthoDB" id="525039at2"/>
<evidence type="ECO:0000313" key="5">
    <source>
        <dbReference type="EMBL" id="MXQ51103.1"/>
    </source>
</evidence>
<dbReference type="InterPro" id="IPR023365">
    <property type="entry name" value="Sortase_dom-sf"/>
</dbReference>
<evidence type="ECO:0000256" key="4">
    <source>
        <dbReference type="SAM" id="SignalP"/>
    </source>
</evidence>
<dbReference type="Gene3D" id="2.40.260.10">
    <property type="entry name" value="Sortase"/>
    <property type="match status" value="1"/>
</dbReference>